<name>A0A0T9QJP4_9GAMM</name>
<proteinExistence type="predicted"/>
<dbReference type="PANTHER" id="PTHR30451:SF5">
    <property type="entry name" value="SLR0019 PROTEIN"/>
    <property type="match status" value="1"/>
</dbReference>
<dbReference type="RefSeq" id="WP_049599793.1">
    <property type="nucleotide sequence ID" value="NZ_CPZI01000001.1"/>
</dbReference>
<gene>
    <name evidence="3" type="ORF">ERS008667_02571</name>
</gene>
<dbReference type="InterPro" id="IPR000015">
    <property type="entry name" value="Fimb_usher"/>
</dbReference>
<dbReference type="PANTHER" id="PTHR30451">
    <property type="entry name" value="OUTER MEMBRANE USHER PROTEIN"/>
    <property type="match status" value="1"/>
</dbReference>
<sequence length="821" mass="90883">MIIRFRLPSLSVLIYGSIVLASLIPSPILGGSLPPPSTTTTMPDTTLYLELVVNDRNFGSAVPVSYRNNRYYLSQSQLRTIGLPISDPLALEIAVDNMAGVNVKYDGENQRLLINVPSEWLPKQQIDVTEQDDFNLAQSSLGALFNYDIYATQGYLYSSLTHFSAWTEQRIFDRFGLLSNTGVYRTHFPSNNNTDDAKGYIRFDTQWQKNDEEHLLRYSAGDLITGALPWSSAIRLGGIQIARHFAIRPDLITYPLPQFSGQAAVPSTVDLYIDNFRTQSANINPGPFVINNAPRINGAGQATIVTTDALGRQISTSVPFYVASTLLKPGVWDFSLSGGILRRNYAIRSADYGEMAASGVVRYGTTPWLTLEGRGEIAKEMNVIGGGVNLRMGLLGVLNSAYSISNTSNGTFNEVAEPRNTNNATSSRLPNPVTSRNGRGNQRSLGYSYSNAFFNLNAQHIICSDEYADLANYKSPSRLSRRMTQLTGSISLDSYGNLGSGYFDVRDTLGEQTRLINVSYSTSLLRNSNFYSALNRELGRKGYNIQLVWSIPLGQRGSSSISATRTSDNQWTQRLNYSRAAPPNGGWGWNIAYANSASNRNQYQQADIIWRTSMMESRVGLYGNSNNYNYWGGLTGSLVMMNRNLYASNMINDAFALVSTNGFSNIPVSYENQLIGTTNAKGYLLIPTVSSFYQAKFQIDPMNLPADVLLPNVERRLAISERSGYLIDFPIERISAVNIRITDTSGQDLPKGSAIYTTGNVPISYVGWDGMVYIEHVTPLNKLRKLNKIRIIRADNGTQCYSQFRLKTTEGIQDAGTTVCR</sequence>
<dbReference type="Gene3D" id="2.60.40.2610">
    <property type="entry name" value="Outer membrane usher protein FimD, plug domain"/>
    <property type="match status" value="1"/>
</dbReference>
<reference evidence="3 4" key="1">
    <citation type="submission" date="2015-03" db="EMBL/GenBank/DDBJ databases">
        <authorList>
            <person name="Murphy D."/>
        </authorList>
    </citation>
    <scope>NUCLEOTIDE SEQUENCE [LARGE SCALE GENOMIC DNA]</scope>
    <source>
        <strain evidence="3 4">Y233</strain>
    </source>
</reference>
<accession>A0A0T9QJP4</accession>
<dbReference type="Pfam" id="PF13953">
    <property type="entry name" value="PapC_C"/>
    <property type="match status" value="1"/>
</dbReference>
<organism evidence="3 4">
    <name type="scientific">Yersinia similis</name>
    <dbReference type="NCBI Taxonomy" id="367190"/>
    <lineage>
        <taxon>Bacteria</taxon>
        <taxon>Pseudomonadati</taxon>
        <taxon>Pseudomonadota</taxon>
        <taxon>Gammaproteobacteria</taxon>
        <taxon>Enterobacterales</taxon>
        <taxon>Yersiniaceae</taxon>
        <taxon>Yersinia</taxon>
    </lineage>
</organism>
<dbReference type="GO" id="GO:0009297">
    <property type="term" value="P:pilus assembly"/>
    <property type="evidence" value="ECO:0007669"/>
    <property type="project" value="InterPro"/>
</dbReference>
<dbReference type="Gene3D" id="2.60.40.3110">
    <property type="match status" value="1"/>
</dbReference>
<feature type="compositionally biased region" description="Polar residues" evidence="1">
    <location>
        <begin position="419"/>
        <end position="441"/>
    </location>
</feature>
<dbReference type="AlphaFoldDB" id="A0A0T9QJP4"/>
<protein>
    <submittedName>
        <fullName evidence="3">Outer membrane usher protein</fullName>
    </submittedName>
</protein>
<dbReference type="EMBL" id="CQBK01000017">
    <property type="protein sequence ID" value="CNI15155.1"/>
    <property type="molecule type" value="Genomic_DNA"/>
</dbReference>
<evidence type="ECO:0000256" key="1">
    <source>
        <dbReference type="SAM" id="MobiDB-lite"/>
    </source>
</evidence>
<feature type="region of interest" description="Disordered" evidence="1">
    <location>
        <begin position="409"/>
        <end position="441"/>
    </location>
</feature>
<dbReference type="InterPro" id="IPR025949">
    <property type="entry name" value="PapC-like_C"/>
</dbReference>
<dbReference type="Pfam" id="PF00577">
    <property type="entry name" value="Usher"/>
    <property type="match status" value="1"/>
</dbReference>
<dbReference type="InterPro" id="IPR042186">
    <property type="entry name" value="FimD_plug_dom"/>
</dbReference>
<feature type="domain" description="PapC-like C-terminal" evidence="2">
    <location>
        <begin position="739"/>
        <end position="806"/>
    </location>
</feature>
<evidence type="ECO:0000313" key="3">
    <source>
        <dbReference type="EMBL" id="CNI15155.1"/>
    </source>
</evidence>
<dbReference type="Proteomes" id="UP000038204">
    <property type="component" value="Unassembled WGS sequence"/>
</dbReference>
<evidence type="ECO:0000313" key="4">
    <source>
        <dbReference type="Proteomes" id="UP000038204"/>
    </source>
</evidence>
<evidence type="ECO:0000259" key="2">
    <source>
        <dbReference type="Pfam" id="PF13953"/>
    </source>
</evidence>
<dbReference type="GO" id="GO:0009279">
    <property type="term" value="C:cell outer membrane"/>
    <property type="evidence" value="ECO:0007669"/>
    <property type="project" value="TreeGrafter"/>
</dbReference>
<dbReference type="GO" id="GO:0015473">
    <property type="term" value="F:fimbrial usher porin activity"/>
    <property type="evidence" value="ECO:0007669"/>
    <property type="project" value="InterPro"/>
</dbReference>